<evidence type="ECO:0000313" key="1">
    <source>
        <dbReference type="EMBL" id="OPJ82539.1"/>
    </source>
</evidence>
<accession>A0A1V4KDI5</accession>
<organism evidence="1 2">
    <name type="scientific">Patagioenas fasciata monilis</name>
    <dbReference type="NCBI Taxonomy" id="372326"/>
    <lineage>
        <taxon>Eukaryota</taxon>
        <taxon>Metazoa</taxon>
        <taxon>Chordata</taxon>
        <taxon>Craniata</taxon>
        <taxon>Vertebrata</taxon>
        <taxon>Euteleostomi</taxon>
        <taxon>Archelosauria</taxon>
        <taxon>Archosauria</taxon>
        <taxon>Dinosauria</taxon>
        <taxon>Saurischia</taxon>
        <taxon>Theropoda</taxon>
        <taxon>Coelurosauria</taxon>
        <taxon>Aves</taxon>
        <taxon>Neognathae</taxon>
        <taxon>Neoaves</taxon>
        <taxon>Columbimorphae</taxon>
        <taxon>Columbiformes</taxon>
        <taxon>Columbidae</taxon>
        <taxon>Patagioenas</taxon>
    </lineage>
</organism>
<comment type="caution">
    <text evidence="1">The sequence shown here is derived from an EMBL/GenBank/DDBJ whole genome shotgun (WGS) entry which is preliminary data.</text>
</comment>
<sequence length="68" mass="7430">MPSLKKAEAESTPLELDNLVRAPRRGIRAPVPVLLSLSHFGKTMSADDSVRSAHHCRSRSAMLTLCIC</sequence>
<keyword evidence="2" id="KW-1185">Reference proteome</keyword>
<name>A0A1V4KDI5_PATFA</name>
<dbReference type="EMBL" id="LSYS01003573">
    <property type="protein sequence ID" value="OPJ82539.1"/>
    <property type="molecule type" value="Genomic_DNA"/>
</dbReference>
<dbReference type="Proteomes" id="UP000190648">
    <property type="component" value="Unassembled WGS sequence"/>
</dbReference>
<dbReference type="AlphaFoldDB" id="A0A1V4KDI5"/>
<reference evidence="1 2" key="1">
    <citation type="submission" date="2016-02" db="EMBL/GenBank/DDBJ databases">
        <title>Band-tailed pigeon sequencing and assembly.</title>
        <authorList>
            <person name="Soares A.E."/>
            <person name="Novak B.J."/>
            <person name="Rice E.S."/>
            <person name="O'Connell B."/>
            <person name="Chang D."/>
            <person name="Weber S."/>
            <person name="Shapiro B."/>
        </authorList>
    </citation>
    <scope>NUCLEOTIDE SEQUENCE [LARGE SCALE GENOMIC DNA]</scope>
    <source>
        <strain evidence="1">BTP2013</strain>
        <tissue evidence="1">Blood</tissue>
    </source>
</reference>
<evidence type="ECO:0000313" key="2">
    <source>
        <dbReference type="Proteomes" id="UP000190648"/>
    </source>
</evidence>
<protein>
    <submittedName>
        <fullName evidence="1">Uncharacterized protein</fullName>
    </submittedName>
</protein>
<gene>
    <name evidence="1" type="ORF">AV530_012182</name>
</gene>
<proteinExistence type="predicted"/>